<gene>
    <name evidence="5" type="ORF">NM948_10890</name>
</gene>
<evidence type="ECO:0000259" key="2">
    <source>
        <dbReference type="Pfam" id="PF04865"/>
    </source>
</evidence>
<evidence type="ECO:0000259" key="3">
    <source>
        <dbReference type="Pfam" id="PF26078"/>
    </source>
</evidence>
<evidence type="ECO:0000256" key="1">
    <source>
        <dbReference type="ARBA" id="ARBA00038087"/>
    </source>
</evidence>
<reference evidence="5" key="1">
    <citation type="submission" date="2022-07" db="EMBL/GenBank/DDBJ databases">
        <title>Genome-based characterization of novel serogroup A variants of Pasteurella multocida.</title>
        <authorList>
            <person name="Prajapati A."/>
            <person name="Yogisharadhya R."/>
            <person name="Mohanty N."/>
            <person name="Chanda M."/>
            <person name="Mendem S.K."/>
            <person name="Siddaramappa S."/>
            <person name="Shivachandra S.B."/>
        </authorList>
    </citation>
    <scope>NUCLEOTIDE SEQUENCE</scope>
    <source>
        <strain evidence="5">NIVEDIPm19</strain>
    </source>
</reference>
<feature type="domain" description="Baseplate J-like central" evidence="3">
    <location>
        <begin position="191"/>
        <end position="256"/>
    </location>
</feature>
<dbReference type="Proteomes" id="UP001145481">
    <property type="component" value="Unassembled WGS sequence"/>
</dbReference>
<sequence length="354" mass="38735">MLLVPTLEDIRNAILRDYQSLEPNADISEDSDNFARASALSAVAEGLYAHQKWIIKQFFPDTADTAFLEKHASLRGIRRRNATYASGRSAVIAGNEHSQIRIGLLIKTEDNRFYETTESAVIDSSGTVTVAVRSLETGSSQNITQATKASFMSAPVGVQTDVTLSNVVGGTDAESDTSLLERLLELIRRPPAGGNRYDYRNWALSVDGVDAAYVYPLRRGLGTVDIAITSNNDLPSSETIERCQAFIDEVRPVTAKESKVVKPDVTKVNFDIQVKISGITLAEIKVAIQKALSDYFNTLIPGDDLIVSQCEAVVNNLIGVVDRRFTTPTANKKADVLSKIEWFRLGTVTVTEMS</sequence>
<evidence type="ECO:0000259" key="4">
    <source>
        <dbReference type="Pfam" id="PF26079"/>
    </source>
</evidence>
<name>A0A9X3UV30_PASMD</name>
<dbReference type="InterPro" id="IPR052399">
    <property type="entry name" value="Phage_Baseplate_Assmbl_Protein"/>
</dbReference>
<dbReference type="Pfam" id="PF26078">
    <property type="entry name" value="Baseplate_J_M"/>
    <property type="match status" value="1"/>
</dbReference>
<evidence type="ECO:0000313" key="5">
    <source>
        <dbReference type="EMBL" id="MDA5624039.1"/>
    </source>
</evidence>
<feature type="domain" description="Baseplate protein J-like barrel" evidence="2">
    <location>
        <begin position="92"/>
        <end position="167"/>
    </location>
</feature>
<dbReference type="InterPro" id="IPR058530">
    <property type="entry name" value="Baseplate_J-like_C"/>
</dbReference>
<protein>
    <submittedName>
        <fullName evidence="5">Baseplate J/gp47 family protein</fullName>
    </submittedName>
</protein>
<dbReference type="Pfam" id="PF26079">
    <property type="entry name" value="Baseplate_J_C"/>
    <property type="match status" value="1"/>
</dbReference>
<dbReference type="InterPro" id="IPR006949">
    <property type="entry name" value="Barrel_Baseplate_J-like"/>
</dbReference>
<dbReference type="AlphaFoldDB" id="A0A9X3UV30"/>
<comment type="similarity">
    <text evidence="1">Belongs to the Mu gp47/PBSX XkdT family.</text>
</comment>
<dbReference type="PANTHER" id="PTHR37829">
    <property type="entry name" value="PHAGE-LIKE ELEMENT PBSX PROTEIN XKDT"/>
    <property type="match status" value="1"/>
</dbReference>
<dbReference type="RefSeq" id="WP_195189101.1">
    <property type="nucleotide sequence ID" value="NZ_JADMLJ010000032.1"/>
</dbReference>
<comment type="caution">
    <text evidence="5">The sequence shown here is derived from an EMBL/GenBank/DDBJ whole genome shotgun (WGS) entry which is preliminary data.</text>
</comment>
<dbReference type="InterPro" id="IPR058531">
    <property type="entry name" value="Baseplate_J_M"/>
</dbReference>
<dbReference type="EMBL" id="JANJHC010000032">
    <property type="protein sequence ID" value="MDA5624039.1"/>
    <property type="molecule type" value="Genomic_DNA"/>
</dbReference>
<proteinExistence type="inferred from homology"/>
<dbReference type="Pfam" id="PF04865">
    <property type="entry name" value="Baseplate_J"/>
    <property type="match status" value="1"/>
</dbReference>
<organism evidence="5 6">
    <name type="scientific">Pasteurella multocida</name>
    <dbReference type="NCBI Taxonomy" id="747"/>
    <lineage>
        <taxon>Bacteria</taxon>
        <taxon>Pseudomonadati</taxon>
        <taxon>Pseudomonadota</taxon>
        <taxon>Gammaproteobacteria</taxon>
        <taxon>Pasteurellales</taxon>
        <taxon>Pasteurellaceae</taxon>
        <taxon>Pasteurella</taxon>
    </lineage>
</organism>
<feature type="domain" description="Baseplate J-like C-terminal" evidence="4">
    <location>
        <begin position="268"/>
        <end position="351"/>
    </location>
</feature>
<dbReference type="PANTHER" id="PTHR37829:SF3">
    <property type="entry name" value="PROTEIN JAYE-RELATED"/>
    <property type="match status" value="1"/>
</dbReference>
<evidence type="ECO:0000313" key="6">
    <source>
        <dbReference type="Proteomes" id="UP001145481"/>
    </source>
</evidence>
<accession>A0A9X3UV30</accession>